<dbReference type="OrthoDB" id="2157530at2759"/>
<feature type="region of interest" description="Disordered" evidence="1">
    <location>
        <begin position="1"/>
        <end position="27"/>
    </location>
</feature>
<dbReference type="Proteomes" id="UP000319160">
    <property type="component" value="Unassembled WGS sequence"/>
</dbReference>
<dbReference type="STRING" id="2512241.A0A553HY82"/>
<evidence type="ECO:0000256" key="1">
    <source>
        <dbReference type="SAM" id="MobiDB-lite"/>
    </source>
</evidence>
<name>A0A553HY82_9PEZI</name>
<proteinExistence type="predicted"/>
<protein>
    <recommendedName>
        <fullName evidence="2">Heterokaryon incompatibility domain-containing protein</fullName>
    </recommendedName>
</protein>
<dbReference type="InterPro" id="IPR010730">
    <property type="entry name" value="HET"/>
</dbReference>
<gene>
    <name evidence="3" type="ORF">FHL15_006305</name>
</gene>
<feature type="domain" description="Heterokaryon incompatibility" evidence="2">
    <location>
        <begin position="315"/>
        <end position="486"/>
    </location>
</feature>
<dbReference type="Pfam" id="PF06985">
    <property type="entry name" value="HET"/>
    <property type="match status" value="1"/>
</dbReference>
<organism evidence="3 4">
    <name type="scientific">Xylaria flabelliformis</name>
    <dbReference type="NCBI Taxonomy" id="2512241"/>
    <lineage>
        <taxon>Eukaryota</taxon>
        <taxon>Fungi</taxon>
        <taxon>Dikarya</taxon>
        <taxon>Ascomycota</taxon>
        <taxon>Pezizomycotina</taxon>
        <taxon>Sordariomycetes</taxon>
        <taxon>Xylariomycetidae</taxon>
        <taxon>Xylariales</taxon>
        <taxon>Xylariaceae</taxon>
        <taxon>Xylaria</taxon>
    </lineage>
</organism>
<sequence>MDGKPEEHYRGSSFSQDTSSTHPDSPWGQFLAKSPLGSVVERFIDAPRNPSQPMRCLQNLLYLFRLGGSRSSRRDLTFMKALASYHKHLLALLEEWWSNPYNNETQDVTKAYIFALALASERKRDNIRELRRIEELTPPCDMKYLKLAQQSLDDQEGLIYTAIEKADHTIALYPFSPIPISGSYNGSLFSLFLGEIGPSPILDANLLDFTRADASMRAVALRIGRVCLQQVQAYAGTDKHPLQNQQLSLPRKKSFLRDCPEPIPVTVDPCYWLREDGFQSITAVNSKSSLPHFLWDIEGRKTVPVSEIAGSEIVYAIVSHTWGRWREEGRSIAVQGVPWLVPSITLYDIEDLPRVLSEAGFRESYLWIDLFCIPQEETVDWQVRICREELPRQAIIFKNARTAVAWFHDIEDWRATQSALSWIAISVLKHSGSLQSIWGGDLERVLDTLRVTASKPCGFLQDTGDNKDDINQGISRWFSSLWTLQELIMRPDMLLLNRHWEPLTLGDSLAITLENIAALLMLEMFYREAWTGSVDEYPAGSREISTFMDETGLFNLFCTNRLTAFILGRDRICTHSRAAAIMSVTGATDWFHDRTLEQFRSGDATETLVCGVYPLAFVNEVYKKIGGTFFTCPVKAATTFITNVDGEDRLHISPGTMLPFMPVHEQQRGFAVMNNAVLSELPDHRSVSKWKIQADGSVFIPAASIVASNRGINTAQLDRKCSIIGNDPNDRREIVAIVKTGVDLQESVNEFQEEAHAICVMCSSSKLKGIIIQKVGGEGSFVRACTFETTRTRDDLSYKIPDEVSVNWVVL</sequence>
<evidence type="ECO:0000259" key="2">
    <source>
        <dbReference type="Pfam" id="PF06985"/>
    </source>
</evidence>
<evidence type="ECO:0000313" key="3">
    <source>
        <dbReference type="EMBL" id="TRX92899.1"/>
    </source>
</evidence>
<feature type="compositionally biased region" description="Polar residues" evidence="1">
    <location>
        <begin position="12"/>
        <end position="23"/>
    </location>
</feature>
<dbReference type="AlphaFoldDB" id="A0A553HY82"/>
<dbReference type="EMBL" id="VFLP01000033">
    <property type="protein sequence ID" value="TRX92899.1"/>
    <property type="molecule type" value="Genomic_DNA"/>
</dbReference>
<feature type="compositionally biased region" description="Basic and acidic residues" evidence="1">
    <location>
        <begin position="1"/>
        <end position="10"/>
    </location>
</feature>
<reference evidence="4" key="1">
    <citation type="submission" date="2019-06" db="EMBL/GenBank/DDBJ databases">
        <title>Draft genome sequence of the griseofulvin-producing fungus Xylaria cubensis strain G536.</title>
        <authorList>
            <person name="Mead M.E."/>
            <person name="Raja H.A."/>
            <person name="Steenwyk J.L."/>
            <person name="Knowles S.L."/>
            <person name="Oberlies N.H."/>
            <person name="Rokas A."/>
        </authorList>
    </citation>
    <scope>NUCLEOTIDE SEQUENCE [LARGE SCALE GENOMIC DNA]</scope>
    <source>
        <strain evidence="4">G536</strain>
    </source>
</reference>
<accession>A0A553HY82</accession>
<evidence type="ECO:0000313" key="4">
    <source>
        <dbReference type="Proteomes" id="UP000319160"/>
    </source>
</evidence>
<keyword evidence="4" id="KW-1185">Reference proteome</keyword>
<comment type="caution">
    <text evidence="3">The sequence shown here is derived from an EMBL/GenBank/DDBJ whole genome shotgun (WGS) entry which is preliminary data.</text>
</comment>